<comment type="caution">
    <text evidence="1">The sequence shown here is derived from an EMBL/GenBank/DDBJ whole genome shotgun (WGS) entry which is preliminary data.</text>
</comment>
<evidence type="ECO:0000313" key="2">
    <source>
        <dbReference type="Proteomes" id="UP000294530"/>
    </source>
</evidence>
<proteinExistence type="predicted"/>
<protein>
    <submittedName>
        <fullName evidence="1">Uncharacterized protein</fullName>
    </submittedName>
</protein>
<reference evidence="1 2" key="1">
    <citation type="journal article" date="2021" name="Genome Biol.">
        <title>AFLAP: assembly-free linkage analysis pipeline using k-mers from genome sequencing data.</title>
        <authorList>
            <person name="Fletcher K."/>
            <person name="Zhang L."/>
            <person name="Gil J."/>
            <person name="Han R."/>
            <person name="Cavanaugh K."/>
            <person name="Michelmore R."/>
        </authorList>
    </citation>
    <scope>NUCLEOTIDE SEQUENCE [LARGE SCALE GENOMIC DNA]</scope>
    <source>
        <strain evidence="1 2">SF5</strain>
    </source>
</reference>
<dbReference type="RefSeq" id="XP_067815682.1">
    <property type="nucleotide sequence ID" value="XM_067962987.1"/>
</dbReference>
<keyword evidence="2" id="KW-1185">Reference proteome</keyword>
<dbReference type="Proteomes" id="UP000294530">
    <property type="component" value="Unassembled WGS sequence"/>
</dbReference>
<dbReference type="AlphaFoldDB" id="A0A976FG77"/>
<name>A0A976FG77_BRELC</name>
<dbReference type="GeneID" id="94348658"/>
<dbReference type="KEGG" id="blac:94348658"/>
<accession>A0A976FG77</accession>
<sequence>MLMFQETSLCLNYPRYALREPLVERPLARPANDYQYNVINVNSTSSYLFNGVRLAQELVHRAKTQLQVFKHKLLRLHRHRDALERDPSNSLLRIIRI</sequence>
<gene>
    <name evidence="1" type="ORF">CCR75_004901</name>
</gene>
<organism evidence="1 2">
    <name type="scientific">Bremia lactucae</name>
    <name type="common">Lettuce downy mildew</name>
    <dbReference type="NCBI Taxonomy" id="4779"/>
    <lineage>
        <taxon>Eukaryota</taxon>
        <taxon>Sar</taxon>
        <taxon>Stramenopiles</taxon>
        <taxon>Oomycota</taxon>
        <taxon>Peronosporomycetes</taxon>
        <taxon>Peronosporales</taxon>
        <taxon>Peronosporaceae</taxon>
        <taxon>Bremia</taxon>
    </lineage>
</organism>
<dbReference type="EMBL" id="SHOA02000008">
    <property type="protein sequence ID" value="TDH66183.1"/>
    <property type="molecule type" value="Genomic_DNA"/>
</dbReference>
<evidence type="ECO:0000313" key="1">
    <source>
        <dbReference type="EMBL" id="TDH66183.1"/>
    </source>
</evidence>